<dbReference type="InterPro" id="IPR001576">
    <property type="entry name" value="Phosphoglycerate_kinase"/>
</dbReference>
<keyword evidence="5 7" id="KW-0418">Kinase</keyword>
<evidence type="ECO:0000256" key="6">
    <source>
        <dbReference type="ARBA" id="ARBA00022840"/>
    </source>
</evidence>
<evidence type="ECO:0000256" key="2">
    <source>
        <dbReference type="ARBA" id="ARBA00013061"/>
    </source>
</evidence>
<keyword evidence="4" id="KW-0547">Nucleotide-binding</keyword>
<keyword evidence="6" id="KW-0067">ATP-binding</keyword>
<dbReference type="InterPro" id="IPR015824">
    <property type="entry name" value="Phosphoglycerate_kinase_N"/>
</dbReference>
<dbReference type="EMBL" id="PCRM01000010">
    <property type="protein sequence ID" value="PIP21899.1"/>
    <property type="molecule type" value="Genomic_DNA"/>
</dbReference>
<dbReference type="SUPFAM" id="SSF53748">
    <property type="entry name" value="Phosphoglycerate kinase"/>
    <property type="match status" value="1"/>
</dbReference>
<sequence length="154" mass="16549">MKDKASLINSFINEADWILVGGKIANELLKSRQYENQPKVILPVDGVGGDFGQYLDIGPKSIQIFKDKLKTAKTIFWNGNLGKSEEEKYAQSTQNIAQAVVSNVQAVKIVSGGDTVGFLNKAGLAEKMTFVSSGGGATLEFLSGKKLPGLEVLK</sequence>
<protein>
    <recommendedName>
        <fullName evidence="2 7">Phosphoglycerate kinase</fullName>
        <ecNumber evidence="2 7">2.7.2.3</ecNumber>
    </recommendedName>
</protein>
<dbReference type="GO" id="GO:0006094">
    <property type="term" value="P:gluconeogenesis"/>
    <property type="evidence" value="ECO:0007669"/>
    <property type="project" value="TreeGrafter"/>
</dbReference>
<organism evidence="8 9">
    <name type="scientific">Candidatus Nealsonbacteria bacterium CG23_combo_of_CG06-09_8_20_14_all_40_13</name>
    <dbReference type="NCBI Taxonomy" id="1974724"/>
    <lineage>
        <taxon>Bacteria</taxon>
        <taxon>Candidatus Nealsoniibacteriota</taxon>
    </lineage>
</organism>
<dbReference type="PRINTS" id="PR00477">
    <property type="entry name" value="PHGLYCKINASE"/>
</dbReference>
<dbReference type="GO" id="GO:0006096">
    <property type="term" value="P:glycolytic process"/>
    <property type="evidence" value="ECO:0007669"/>
    <property type="project" value="InterPro"/>
</dbReference>
<evidence type="ECO:0000256" key="5">
    <source>
        <dbReference type="ARBA" id="ARBA00022777"/>
    </source>
</evidence>
<proteinExistence type="inferred from homology"/>
<keyword evidence="3 7" id="KW-0808">Transferase</keyword>
<evidence type="ECO:0000256" key="7">
    <source>
        <dbReference type="RuleBase" id="RU000532"/>
    </source>
</evidence>
<comment type="similarity">
    <text evidence="7">Belongs to the phosphoglycerate kinase family.</text>
</comment>
<dbReference type="Proteomes" id="UP000231567">
    <property type="component" value="Unassembled WGS sequence"/>
</dbReference>
<dbReference type="PANTHER" id="PTHR11406:SF23">
    <property type="entry name" value="PHOSPHOGLYCERATE KINASE 1, CHLOROPLASTIC-RELATED"/>
    <property type="match status" value="1"/>
</dbReference>
<gene>
    <name evidence="8" type="primary">pgk</name>
    <name evidence="8" type="ORF">COX39_00615</name>
</gene>
<reference evidence="8 9" key="1">
    <citation type="submission" date="2017-09" db="EMBL/GenBank/DDBJ databases">
        <title>Depth-based differentiation of microbial function through sediment-hosted aquifers and enrichment of novel symbionts in the deep terrestrial subsurface.</title>
        <authorList>
            <person name="Probst A.J."/>
            <person name="Ladd B."/>
            <person name="Jarett J.K."/>
            <person name="Geller-Mcgrath D.E."/>
            <person name="Sieber C.M."/>
            <person name="Emerson J.B."/>
            <person name="Anantharaman K."/>
            <person name="Thomas B.C."/>
            <person name="Malmstrom R."/>
            <person name="Stieglmeier M."/>
            <person name="Klingl A."/>
            <person name="Woyke T."/>
            <person name="Ryan C.M."/>
            <person name="Banfield J.F."/>
        </authorList>
    </citation>
    <scope>NUCLEOTIDE SEQUENCE [LARGE SCALE GENOMIC DNA]</scope>
    <source>
        <strain evidence="8">CG23_combo_of_CG06-09_8_20_14_all_40_13</strain>
    </source>
</reference>
<dbReference type="Gene3D" id="3.40.50.1260">
    <property type="entry name" value="Phosphoglycerate kinase, N-terminal domain"/>
    <property type="match status" value="1"/>
</dbReference>
<comment type="caution">
    <text evidence="8">The sequence shown here is derived from an EMBL/GenBank/DDBJ whole genome shotgun (WGS) entry which is preliminary data.</text>
</comment>
<evidence type="ECO:0000256" key="1">
    <source>
        <dbReference type="ARBA" id="ARBA00000642"/>
    </source>
</evidence>
<evidence type="ECO:0000313" key="9">
    <source>
        <dbReference type="Proteomes" id="UP000231567"/>
    </source>
</evidence>
<dbReference type="PANTHER" id="PTHR11406">
    <property type="entry name" value="PHOSPHOGLYCERATE KINASE"/>
    <property type="match status" value="1"/>
</dbReference>
<dbReference type="GO" id="GO:0004618">
    <property type="term" value="F:phosphoglycerate kinase activity"/>
    <property type="evidence" value="ECO:0007669"/>
    <property type="project" value="UniProtKB-EC"/>
</dbReference>
<dbReference type="Pfam" id="PF00162">
    <property type="entry name" value="PGK"/>
    <property type="match status" value="1"/>
</dbReference>
<dbReference type="InterPro" id="IPR036043">
    <property type="entry name" value="Phosphoglycerate_kinase_sf"/>
</dbReference>
<dbReference type="AlphaFoldDB" id="A0A2G9YRN1"/>
<evidence type="ECO:0000256" key="3">
    <source>
        <dbReference type="ARBA" id="ARBA00022679"/>
    </source>
</evidence>
<evidence type="ECO:0000313" key="8">
    <source>
        <dbReference type="EMBL" id="PIP21899.1"/>
    </source>
</evidence>
<dbReference type="GO" id="GO:0043531">
    <property type="term" value="F:ADP binding"/>
    <property type="evidence" value="ECO:0007669"/>
    <property type="project" value="TreeGrafter"/>
</dbReference>
<evidence type="ECO:0000256" key="4">
    <source>
        <dbReference type="ARBA" id="ARBA00022741"/>
    </source>
</evidence>
<dbReference type="GO" id="GO:0005829">
    <property type="term" value="C:cytosol"/>
    <property type="evidence" value="ECO:0007669"/>
    <property type="project" value="TreeGrafter"/>
</dbReference>
<dbReference type="GO" id="GO:0005524">
    <property type="term" value="F:ATP binding"/>
    <property type="evidence" value="ECO:0007669"/>
    <property type="project" value="UniProtKB-KW"/>
</dbReference>
<name>A0A2G9YRN1_9BACT</name>
<comment type="catalytic activity">
    <reaction evidence="1 7">
        <text>(2R)-3-phosphoglycerate + ATP = (2R)-3-phospho-glyceroyl phosphate + ADP</text>
        <dbReference type="Rhea" id="RHEA:14801"/>
        <dbReference type="ChEBI" id="CHEBI:30616"/>
        <dbReference type="ChEBI" id="CHEBI:57604"/>
        <dbReference type="ChEBI" id="CHEBI:58272"/>
        <dbReference type="ChEBI" id="CHEBI:456216"/>
        <dbReference type="EC" id="2.7.2.3"/>
    </reaction>
</comment>
<dbReference type="EC" id="2.7.2.3" evidence="2 7"/>
<accession>A0A2G9YRN1</accession>